<organism evidence="3 4">
    <name type="scientific">Flavihumibacter fluminis</name>
    <dbReference type="NCBI Taxonomy" id="2909236"/>
    <lineage>
        <taxon>Bacteria</taxon>
        <taxon>Pseudomonadati</taxon>
        <taxon>Bacteroidota</taxon>
        <taxon>Chitinophagia</taxon>
        <taxon>Chitinophagales</taxon>
        <taxon>Chitinophagaceae</taxon>
        <taxon>Flavihumibacter</taxon>
    </lineage>
</organism>
<evidence type="ECO:0000313" key="4">
    <source>
        <dbReference type="Proteomes" id="UP001200145"/>
    </source>
</evidence>
<evidence type="ECO:0000256" key="1">
    <source>
        <dbReference type="SAM" id="Coils"/>
    </source>
</evidence>
<feature type="coiled-coil region" evidence="1">
    <location>
        <begin position="20"/>
        <end position="47"/>
    </location>
</feature>
<evidence type="ECO:0000313" key="3">
    <source>
        <dbReference type="EMBL" id="MCF1716919.1"/>
    </source>
</evidence>
<dbReference type="Proteomes" id="UP001200145">
    <property type="component" value="Unassembled WGS sequence"/>
</dbReference>
<dbReference type="RefSeq" id="WP_234868510.1">
    <property type="nucleotide sequence ID" value="NZ_JAKEVY010000007.1"/>
</dbReference>
<protein>
    <submittedName>
        <fullName evidence="3">Uncharacterized protein</fullName>
    </submittedName>
</protein>
<evidence type="ECO:0000256" key="2">
    <source>
        <dbReference type="SAM" id="SignalP"/>
    </source>
</evidence>
<sequence>MNRSERILLFLCCFFSITLSANAQANLAEANALLDAEQIQYRQFLNQFRGEEGIRIRVREFAYFTVDSLQAAFSEREEVKPKERINSITSLRYFLQTLRASLQQQQYDVYDIPYALEKFPQIANAVVNDLPLQEIMAGFGAKRTQLMADAFRLYPVGKRLQQLADVRRVAVGVENLFPFLERRPDFPYKDTALVFIAERIPVKLIQYINQQQTPLAAYIRGSSHPLIQELVNMAGNRNVGELAHFASGLVEKKYTADSLLTLRSSNVNGYYQTLVDAIQEMRRTKPAGSSVGMQPALRTALHDKAMAFYIKPINDLHENGQATRFASIQPLRTIDLYYLITTGEDELYTSSFLGIYKRMMQQVPAGRSDSLMEMVAYDQFRKFIRICSHYNVLGDYLANMPETERKLLLSRFVSGIEADRESGLEEAMDVADAFISLSSDSLANTIVGELLEENLQRCRNTDNFYGIRLYKILDQIYQVANNPASRQELFARLGNYELLSLKSIMGSDQVIHQLVLFYGDEDGKASFSNFLQLFRDTSVWEIARLPKWIEICSKKSMQPVNIYANLPLDHTFREDEKAQQQLLEYLTRQNIKPGIIIHRGHSYHLPTTLGYLQPYMKLAILGSCGGYKNLLTVAGKSPEAQIVATKQIGSKLINDPMIQELNALLLQEQDIYWPDFWSRLNDQFSKSEATRNLFAEYVPPYRNLSLFVIRLFNDDAAVL</sequence>
<comment type="caution">
    <text evidence="3">The sequence shown here is derived from an EMBL/GenBank/DDBJ whole genome shotgun (WGS) entry which is preliminary data.</text>
</comment>
<keyword evidence="2" id="KW-0732">Signal</keyword>
<name>A0ABS9BQ09_9BACT</name>
<accession>A0ABS9BQ09</accession>
<keyword evidence="4" id="KW-1185">Reference proteome</keyword>
<feature type="signal peptide" evidence="2">
    <location>
        <begin position="1"/>
        <end position="23"/>
    </location>
</feature>
<proteinExistence type="predicted"/>
<gene>
    <name evidence="3" type="ORF">L0U88_19920</name>
</gene>
<dbReference type="EMBL" id="JAKEVY010000007">
    <property type="protein sequence ID" value="MCF1716919.1"/>
    <property type="molecule type" value="Genomic_DNA"/>
</dbReference>
<feature type="chain" id="PRO_5045877359" evidence="2">
    <location>
        <begin position="24"/>
        <end position="719"/>
    </location>
</feature>
<keyword evidence="1" id="KW-0175">Coiled coil</keyword>
<reference evidence="3 4" key="1">
    <citation type="submission" date="2022-01" db="EMBL/GenBank/DDBJ databases">
        <title>Flavihumibacter sp. nov., isolated from sediment of a river.</title>
        <authorList>
            <person name="Liu H."/>
        </authorList>
    </citation>
    <scope>NUCLEOTIDE SEQUENCE [LARGE SCALE GENOMIC DNA]</scope>
    <source>
        <strain evidence="3 4">RY-1</strain>
    </source>
</reference>